<dbReference type="PRINTS" id="PR00605">
    <property type="entry name" value="CYTCHROMECIC"/>
</dbReference>
<dbReference type="SUPFAM" id="SSF46626">
    <property type="entry name" value="Cytochrome c"/>
    <property type="match status" value="1"/>
</dbReference>
<dbReference type="InterPro" id="IPR011042">
    <property type="entry name" value="6-blade_b-propeller_TolB-like"/>
</dbReference>
<keyword evidence="3 8" id="KW-0349">Heme</keyword>
<dbReference type="EMBL" id="FODE01000040">
    <property type="protein sequence ID" value="SEO16396.1"/>
    <property type="molecule type" value="Genomic_DNA"/>
</dbReference>
<organism evidence="11 12">
    <name type="scientific">Paracoccus alcaliphilus</name>
    <dbReference type="NCBI Taxonomy" id="34002"/>
    <lineage>
        <taxon>Bacteria</taxon>
        <taxon>Pseudomonadati</taxon>
        <taxon>Pseudomonadota</taxon>
        <taxon>Alphaproteobacteria</taxon>
        <taxon>Rhodobacterales</taxon>
        <taxon>Paracoccaceae</taxon>
        <taxon>Paracoccus</taxon>
    </lineage>
</organism>
<evidence type="ECO:0000313" key="11">
    <source>
        <dbReference type="EMBL" id="SEO16396.1"/>
    </source>
</evidence>
<dbReference type="Gene3D" id="1.10.760.10">
    <property type="entry name" value="Cytochrome c-like domain"/>
    <property type="match status" value="1"/>
</dbReference>
<dbReference type="PANTHER" id="PTHR19328">
    <property type="entry name" value="HEDGEHOG-INTERACTING PROTEIN"/>
    <property type="match status" value="1"/>
</dbReference>
<evidence type="ECO:0000256" key="5">
    <source>
        <dbReference type="ARBA" id="ARBA00022723"/>
    </source>
</evidence>
<evidence type="ECO:0000256" key="8">
    <source>
        <dbReference type="PROSITE-ProRule" id="PRU00433"/>
    </source>
</evidence>
<dbReference type="SUPFAM" id="SSF50952">
    <property type="entry name" value="Soluble quinoprotein glucose dehydrogenase"/>
    <property type="match status" value="1"/>
</dbReference>
<dbReference type="PROSITE" id="PS51007">
    <property type="entry name" value="CYTC"/>
    <property type="match status" value="1"/>
</dbReference>
<sequence length="562" mass="60869">MIWVTERTSGEVTRVDPTTGAQQVLLAIDGVYIGPQHEGLLGMALHPELMQGQDNDHVYLSYTINNGSADDPDPTAQIVRYSYDEQLQQLVDPVILIEGLPAWNDHNAGRVVFGPDNMLYYSIGDQGANFGRNQRRENLASTLPTQEEVDDSNWRTYSGKILRLNLDGTIPDDNPELVGVRSHVYSYGHRNPQGLAFGSNGKLYETEHGPATDDELNIIEAGGNYGWPWVAGKMDDSAYLYVNWSEAPDDVNVNAIPVPDTVPQFPESDFDGEIIEPVATYWTVEDGYPIGEICGYICDPTIAPSSVYYYEASEDGIAEWDNSVLIPTLKHGALYVQPLSEDGTEAASAPIAWLSTQNRYRDVIVGPDNRTVFIATDAFGSASQKYGQGLNTSVLHNPGAILTFTYGDDGNVTRFAEAPITVDEAQLASSSTDAPQEWEDPATRSDERPESAAVTTGEADVSVTEDSNIAEVAALGAPKYADSCAMCHGPAGGGGAGAVLAGNKQLDDIQFVANSIVHGFGYMPSFGSQLNDNDIAEISTFIRNSWGNEFGVLTTEQVQTVR</sequence>
<dbReference type="InterPro" id="IPR009056">
    <property type="entry name" value="Cyt_c-like_dom"/>
</dbReference>
<evidence type="ECO:0000256" key="6">
    <source>
        <dbReference type="ARBA" id="ARBA00022982"/>
    </source>
</evidence>
<dbReference type="Pfam" id="PF07995">
    <property type="entry name" value="GSDH"/>
    <property type="match status" value="2"/>
</dbReference>
<dbReference type="InterPro" id="IPR012938">
    <property type="entry name" value="Glc/Sorbosone_DH"/>
</dbReference>
<protein>
    <submittedName>
        <fullName evidence="11">Dehydrogenase, PQQ-dependent, s-GDH family</fullName>
    </submittedName>
</protein>
<dbReference type="STRING" id="34002.SAMN04489859_10405"/>
<dbReference type="NCBIfam" id="TIGR03606">
    <property type="entry name" value="non_repeat_PQQ"/>
    <property type="match status" value="1"/>
</dbReference>
<reference evidence="11 12" key="1">
    <citation type="submission" date="2016-10" db="EMBL/GenBank/DDBJ databases">
        <authorList>
            <person name="de Groot N.N."/>
        </authorList>
    </citation>
    <scope>NUCLEOTIDE SEQUENCE [LARGE SCALE GENOMIC DNA]</scope>
    <source>
        <strain evidence="11 12">DSM 8512</strain>
    </source>
</reference>
<evidence type="ECO:0000256" key="4">
    <source>
        <dbReference type="ARBA" id="ARBA00022660"/>
    </source>
</evidence>
<feature type="compositionally biased region" description="Basic and acidic residues" evidence="9">
    <location>
        <begin position="441"/>
        <end position="450"/>
    </location>
</feature>
<dbReference type="Pfam" id="PF13442">
    <property type="entry name" value="Cytochrome_CBB3"/>
    <property type="match status" value="1"/>
</dbReference>
<keyword evidence="4" id="KW-0679">Respiratory chain</keyword>
<evidence type="ECO:0000313" key="12">
    <source>
        <dbReference type="Proteomes" id="UP000199054"/>
    </source>
</evidence>
<dbReference type="InterPro" id="IPR019893">
    <property type="entry name" value="SndH-like"/>
</dbReference>
<dbReference type="GO" id="GO:0009055">
    <property type="term" value="F:electron transfer activity"/>
    <property type="evidence" value="ECO:0007669"/>
    <property type="project" value="InterPro"/>
</dbReference>
<evidence type="ECO:0000256" key="2">
    <source>
        <dbReference type="ARBA" id="ARBA00022448"/>
    </source>
</evidence>
<dbReference type="Proteomes" id="UP000199054">
    <property type="component" value="Unassembled WGS sequence"/>
</dbReference>
<accession>A0A1H8MGW1</accession>
<keyword evidence="7 8" id="KW-0408">Iron</keyword>
<keyword evidence="2" id="KW-0813">Transport</keyword>
<dbReference type="InterPro" id="IPR011041">
    <property type="entry name" value="Quinoprot_gluc/sorb_DH_b-prop"/>
</dbReference>
<feature type="region of interest" description="Disordered" evidence="9">
    <location>
        <begin position="424"/>
        <end position="460"/>
    </location>
</feature>
<evidence type="ECO:0000256" key="1">
    <source>
        <dbReference type="ARBA" id="ARBA00001926"/>
    </source>
</evidence>
<evidence type="ECO:0000256" key="9">
    <source>
        <dbReference type="SAM" id="MobiDB-lite"/>
    </source>
</evidence>
<keyword evidence="5 8" id="KW-0479">Metal-binding</keyword>
<dbReference type="Gene3D" id="2.120.10.30">
    <property type="entry name" value="TolB, C-terminal domain"/>
    <property type="match status" value="1"/>
</dbReference>
<dbReference type="GO" id="GO:0020037">
    <property type="term" value="F:heme binding"/>
    <property type="evidence" value="ECO:0007669"/>
    <property type="project" value="InterPro"/>
</dbReference>
<evidence type="ECO:0000259" key="10">
    <source>
        <dbReference type="PROSITE" id="PS51007"/>
    </source>
</evidence>
<dbReference type="GO" id="GO:0005506">
    <property type="term" value="F:iron ion binding"/>
    <property type="evidence" value="ECO:0007669"/>
    <property type="project" value="InterPro"/>
</dbReference>
<evidence type="ECO:0000256" key="7">
    <source>
        <dbReference type="ARBA" id="ARBA00023004"/>
    </source>
</evidence>
<keyword evidence="12" id="KW-1185">Reference proteome</keyword>
<dbReference type="PANTHER" id="PTHR19328:SF13">
    <property type="entry name" value="HIPL1 PROTEIN"/>
    <property type="match status" value="1"/>
</dbReference>
<evidence type="ECO:0000256" key="3">
    <source>
        <dbReference type="ARBA" id="ARBA00022617"/>
    </source>
</evidence>
<comment type="cofactor">
    <cofactor evidence="1">
        <name>heme c</name>
        <dbReference type="ChEBI" id="CHEBI:61717"/>
    </cofactor>
</comment>
<dbReference type="InterPro" id="IPR036909">
    <property type="entry name" value="Cyt_c-like_dom_sf"/>
</dbReference>
<gene>
    <name evidence="11" type="ORF">SAMN04489859_10405</name>
</gene>
<keyword evidence="6" id="KW-0249">Electron transport</keyword>
<dbReference type="AlphaFoldDB" id="A0A1H8MGW1"/>
<proteinExistence type="predicted"/>
<dbReference type="InterPro" id="IPR008168">
    <property type="entry name" value="Cyt_C_IC"/>
</dbReference>
<feature type="domain" description="Cytochrome c" evidence="10">
    <location>
        <begin position="471"/>
        <end position="546"/>
    </location>
</feature>
<name>A0A1H8MGW1_9RHOB</name>